<dbReference type="SUPFAM" id="SSF53901">
    <property type="entry name" value="Thiolase-like"/>
    <property type="match status" value="2"/>
</dbReference>
<dbReference type="InterPro" id="IPR049490">
    <property type="entry name" value="C883_1060-like_KR_N"/>
</dbReference>
<dbReference type="InterPro" id="IPR018201">
    <property type="entry name" value="Ketoacyl_synth_AS"/>
</dbReference>
<dbReference type="InterPro" id="IPR032821">
    <property type="entry name" value="PKS_assoc"/>
</dbReference>
<sequence>MAVTGTHLKEKGTYLITGGAGGLGLLFADHLVRKYRARLILVGRSELGLEQKQKIGELESLGSPVVYLQANLASRSDVDQVVDRGKSLFGSINGVIHAAGVVRDAFMLKKTADEAEQVFAPKVYGTVNLDEALKEEPLDFFALFSSVASVMGNLGQADYAYANRFMDHYAALREDWRRNGERYGKTVSINWPLWEKEGKPITADTEAWLQETVGMTPLDPVAGIEAFEAALSMDTSTVMVMERNERSQSLIETHFSTSDFPSARVVPEKAENEERNVDHLFPAVMDYLKEILSKAAKLPVSRIKGHVPLEKYGIDSLMILNLNQELEQDFGKLSKTLFFEYQTLEELGAYFIQHHADQVKNIGRIALSKTAAEKVEPKEMESTASVPQAVSPKPTEEPDEQEIAIVGLSGRYPMAQTLDEFWENLKAGKDCIVEIPDERWDLATYYDPDKNRPGKTYSKWGGFMDGVDRFDPLFFNISPREAEFMDPQERLFLQTVWHTMEDAGYTRDHLRGSSVGVFVGVMYGQYQLFSRQVDGEAIFGDSFYSSIANRVSYLFDFQGPSIALDTMCSSSLTSIHLACESIRRGECQLAVAGGVNVTIHPNKYTYLSRTQFISSDGRCRSFGEGGDGYVPGEGVGAVLLKPLKQAIADGDQIYAVIKGISINHGGKTNGYSVPNPNAQSRLIRDALMKANVNPRAISYVEAHGTGTSLGDPIEMTGLGKAIGEFTEDRQYCPIGSVKSNIGHLESAAGIAGLTKVLLQMKHKQLVPSIHSSVLNPHIDFEQSSFYVQQTLSEWKKPILLEGETQKEYPRIAGLSSFGAGGSNAHMVLEEYEDQREPVRIAGPQIVVLSARTKERLQVYARNLLTHLEKQQPAPFTLAEVAFTLQTGREAMNERIAFISEEIHDLIAQLRTYCEGTEQVEGVYRGNVKKDSSRLETLLGSEDETSVVQRLIADGEWARLAEIWTYGAEINWMLLYRSKQPRRISLPTYPFRMDRYWIHDHSARLFEAETDVKIVNDPQMHPLLHRNLTTLREGKFLTQFSGSESLLTDHRIGHQSILPGSACLEMVRAAGERSVGKPVRMIRNFRWLRPITVQQGVVTAYTGVQPDRDGAKVEMTTGDDPLKQAVGQLLFTEEEEGLPLDRLDVGEMQRRCPHRKEPKALYETFQRRGIQYGDTFQVVQELYHSRTEAWSLLELPQGASGDLMDCALHPLLMDGAFQTATALLGENVQTVYVPYKVGELEMMRPLSERRVFVHAQLSGEDREGKTIHLSLTDEHGEVLVRIRDFVFQPREPSKRDGKEQKGDTVYLSKEWQPSEMRVSALQGGRTGSILLLDQDDRLYQSLHAQLRAEGMEAPALYLVQPGRTFRRLDAYRYEIDITNMEDYEQLLLDLGQRQGVPENIIHYLSRPSAFSPSLEMGFYSLFYLAKALVQNKRVEQQRLLYAYSSRPDESVPPFAGVGGFIRSVVQEHPKLKAKTLRLMADQAVPPPAKLGAVLLAECGAEEGVEVSVDVETGQRQIAGYQVVEPPGKRAEIDQLLKERGVYLITGGMGELGFLFAEHLAKQVKARLVLVGRSSMDERKLAKMKRLEGLGAEVLYTQGDLFRRHEMEQVVRQANERFGRIDGVIHSAGVIRDARLLHKTKEEIDAVLAPKVFGTRVLDEVTRHEPLQFFALFSSLSGAIGNFGQSDYAYANAFMDAFAEQRGLLRQAGRRQGHTLSINWPLWEEGGMSVDEQTRQLMSKTMGTDVLDTASGLAAFADALSLDQHQLLVMKGDQGRIKEKLESAQTTTIELIPTPADGSDADIKEWMIPEIEQELIRMINHVLKIPSTEIEVDEDINQFGFDSVSITEMANAINETYSLEVTPAHLYEYSTVAGLAQRLYEDDQSAFFQYYRDRIHPPESSEPSEESRSESSGHTGQECVLPTQTTHEPVAIVGMSGNMVQSPDLKSFWRQLEAGKDLITEIPADRWDWRAYGEDNEESSATKWGGFMERVDTFDAAFFGISPHEAKLMDPQQRLFLETVWKAIEDAGYDATDLSGTQTGVFVGVSNMDYYELLNEAGEEIEAHIPTGNSHSILPNRLSFLLNLHGPSEPINTACSSSLVAIHKAVEAIRSGQCGMAIAGGVNVIASPRLTIAFDKAGMLSPDGRCKTFDQSANGYVRGEGIGAVLLKPLSQAEADGDPIYAVIRGSAINHCGRTKSLTAPNPQAQAAVIHRAMEEAQVDPREITYLEAHGTGTSLGDPIEINGMKKAFAKWFKQQGKTVSYPTATCGVGSVKTNIGHLESAAGIAGFFKVVLGMQQGKIPKSLHLSELNPYISLKDSPFYLVSETRPWQRLKRDDGTEIPRMAGVSSFGFGGVNAHVIIEEYRRAPVSVSDHLTPQLFVLSAKNEERLRVYAKQMLHYLKSVSSYEADDVAQNAKLSTQVVKEGRKWVADILNVAEEDINIADEWMDYGFDAFTLMELARKVSEMYGIPFHVDHLSQYPSLSQLASYLVQSFPDRLHAFYGLERIKQRPEQHEGEPFSLPDFCYTLQVGRMAMKSRIACVVSHVQELIDKLTQYVEGESEVEGFYRNTSGSWKKGARKEGKETVNTLLRNRQLSPLAELWVAGTEVDWRELHRGGRPQRLSLPTYPFEEKRYWMDTVKTAPPVRSEITGVKALAEDGHIASKHLQASEESNSKVTVQTASAKSVADVRMKVRRILAEVLAIKESEIDEEVPFAELGLDSILGIKMVKKLNQSFAINLNPMKLIQHPTVVQLATSLAEMEGVVDEEPATEERKPPGDPAMEIKDQLKGLLAQILSMEKEEVMEEVPFAELGLDSILGIELVKRINRRFKIHLNPMNIVEQPTITRLAVVIQSHMNA</sequence>
<dbReference type="InterPro" id="IPR050091">
    <property type="entry name" value="PKS_NRPS_Biosynth_Enz"/>
</dbReference>
<feature type="domain" description="Carrier" evidence="14">
    <location>
        <begin position="2681"/>
        <end position="2758"/>
    </location>
</feature>
<feature type="domain" description="Carrier" evidence="14">
    <location>
        <begin position="2414"/>
        <end position="2491"/>
    </location>
</feature>
<keyword evidence="10" id="KW-0521">NADP</keyword>
<dbReference type="Pfam" id="PF16197">
    <property type="entry name" value="KAsynt_C_assoc"/>
    <property type="match status" value="1"/>
</dbReference>
<dbReference type="Pfam" id="PF21394">
    <property type="entry name" value="Beta-ketacyl_N"/>
    <property type="match status" value="1"/>
</dbReference>
<dbReference type="EMBL" id="FXTI01000013">
    <property type="protein sequence ID" value="SMO91129.1"/>
    <property type="molecule type" value="Genomic_DNA"/>
</dbReference>
<evidence type="ECO:0000259" key="14">
    <source>
        <dbReference type="PROSITE" id="PS50075"/>
    </source>
</evidence>
<dbReference type="Pfam" id="PF08659">
    <property type="entry name" value="KR"/>
    <property type="match status" value="2"/>
</dbReference>
<keyword evidence="11" id="KW-0511">Multifunctional enzyme</keyword>
<gene>
    <name evidence="17" type="ORF">SAMN06264849_11313</name>
</gene>
<dbReference type="SUPFAM" id="SSF47336">
    <property type="entry name" value="ACP-like"/>
    <property type="match status" value="5"/>
</dbReference>
<dbReference type="SUPFAM" id="SSF51735">
    <property type="entry name" value="NAD(P)-binding Rossmann-fold domains"/>
    <property type="match status" value="3"/>
</dbReference>
<dbReference type="Proteomes" id="UP000315636">
    <property type="component" value="Unassembled WGS sequence"/>
</dbReference>
<evidence type="ECO:0000259" key="15">
    <source>
        <dbReference type="PROSITE" id="PS52004"/>
    </source>
</evidence>
<comment type="pathway">
    <text evidence="4">Antibiotic biosynthesis; bacillaene biosynthesis.</text>
</comment>
<evidence type="ECO:0000256" key="11">
    <source>
        <dbReference type="ARBA" id="ARBA00023268"/>
    </source>
</evidence>
<keyword evidence="9" id="KW-0677">Repeat</keyword>
<dbReference type="InterPro" id="IPR020807">
    <property type="entry name" value="PKS_DH"/>
</dbReference>
<evidence type="ECO:0000256" key="9">
    <source>
        <dbReference type="ARBA" id="ARBA00022737"/>
    </source>
</evidence>
<dbReference type="FunFam" id="3.40.47.10:FF:000019">
    <property type="entry name" value="Polyketide synthase type I"/>
    <property type="match status" value="2"/>
</dbReference>
<feature type="region of interest" description="N-terminal hotdog fold" evidence="12">
    <location>
        <begin position="1020"/>
        <end position="1135"/>
    </location>
</feature>
<dbReference type="OrthoDB" id="502951at2"/>
<dbReference type="Pfam" id="PF00109">
    <property type="entry name" value="ketoacyl-synt"/>
    <property type="match status" value="2"/>
</dbReference>
<evidence type="ECO:0000256" key="12">
    <source>
        <dbReference type="PROSITE-ProRule" id="PRU01363"/>
    </source>
</evidence>
<evidence type="ECO:0000256" key="3">
    <source>
        <dbReference type="ARBA" id="ARBA00004496"/>
    </source>
</evidence>
<dbReference type="SMART" id="SM00825">
    <property type="entry name" value="PKS_KS"/>
    <property type="match status" value="2"/>
</dbReference>
<dbReference type="GO" id="GO:0004315">
    <property type="term" value="F:3-oxoacyl-[acyl-carrier-protein] synthase activity"/>
    <property type="evidence" value="ECO:0007669"/>
    <property type="project" value="InterPro"/>
</dbReference>
<feature type="active site" description="Proton donor; for dehydratase activity" evidence="12">
    <location>
        <position position="1213"/>
    </location>
</feature>
<dbReference type="Pfam" id="PF21089">
    <property type="entry name" value="PKS_DH_N"/>
    <property type="match status" value="1"/>
</dbReference>
<dbReference type="GO" id="GO:0071770">
    <property type="term" value="P:DIM/DIP cell wall layer assembly"/>
    <property type="evidence" value="ECO:0007669"/>
    <property type="project" value="TreeGrafter"/>
</dbReference>
<dbReference type="InterPro" id="IPR014030">
    <property type="entry name" value="Ketoacyl_synth_N"/>
</dbReference>
<dbReference type="InterPro" id="IPR014031">
    <property type="entry name" value="Ketoacyl_synth_C"/>
</dbReference>
<dbReference type="InterPro" id="IPR049551">
    <property type="entry name" value="PKS_DH_C"/>
</dbReference>
<feature type="region of interest" description="Disordered" evidence="13">
    <location>
        <begin position="1893"/>
        <end position="1920"/>
    </location>
</feature>
<dbReference type="InterPro" id="IPR049900">
    <property type="entry name" value="PKS_mFAS_DH"/>
</dbReference>
<dbReference type="PROSITE" id="PS50075">
    <property type="entry name" value="CARRIER"/>
    <property type="match status" value="4"/>
</dbReference>
<feature type="domain" description="PKS/mFAS DH" evidence="16">
    <location>
        <begin position="1020"/>
        <end position="1295"/>
    </location>
</feature>
<dbReference type="InterPro" id="IPR036736">
    <property type="entry name" value="ACP-like_sf"/>
</dbReference>
<dbReference type="PROSITE" id="PS00606">
    <property type="entry name" value="KS3_1"/>
    <property type="match status" value="1"/>
</dbReference>
<dbReference type="CDD" id="cd08953">
    <property type="entry name" value="KR_2_SDR_x"/>
    <property type="match status" value="2"/>
</dbReference>
<dbReference type="Pfam" id="PF02801">
    <property type="entry name" value="Ketoacyl-synt_C"/>
    <property type="match status" value="2"/>
</dbReference>
<keyword evidence="18" id="KW-1185">Reference proteome</keyword>
<dbReference type="InterPro" id="IPR036291">
    <property type="entry name" value="NAD(P)-bd_dom_sf"/>
</dbReference>
<comment type="function">
    <text evidence="2">Involved in some intermediate steps for the synthesis of the antibiotic polyketide bacillaene which is involved in secondary metabolism.</text>
</comment>
<dbReference type="GO" id="GO:0006633">
    <property type="term" value="P:fatty acid biosynthetic process"/>
    <property type="evidence" value="ECO:0007669"/>
    <property type="project" value="InterPro"/>
</dbReference>
<dbReference type="Gene3D" id="3.40.47.10">
    <property type="match status" value="2"/>
</dbReference>
<evidence type="ECO:0000259" key="16">
    <source>
        <dbReference type="PROSITE" id="PS52019"/>
    </source>
</evidence>
<dbReference type="InterPro" id="IPR042104">
    <property type="entry name" value="PKS_dehydratase_sf"/>
</dbReference>
<comment type="subcellular location">
    <subcellularLocation>
        <location evidence="3">Cytoplasm</location>
    </subcellularLocation>
</comment>
<dbReference type="Gene3D" id="3.40.50.720">
    <property type="entry name" value="NAD(P)-binding Rossmann-like Domain"/>
    <property type="match status" value="2"/>
</dbReference>
<dbReference type="Gene3D" id="3.10.129.110">
    <property type="entry name" value="Polyketide synthase dehydratase"/>
    <property type="match status" value="1"/>
</dbReference>
<dbReference type="Gene3D" id="3.30.70.3290">
    <property type="match status" value="1"/>
</dbReference>
<accession>A0A521F4P6</accession>
<keyword evidence="8" id="KW-0808">Transferase</keyword>
<dbReference type="Pfam" id="PF14765">
    <property type="entry name" value="PS-DH"/>
    <property type="match status" value="1"/>
</dbReference>
<dbReference type="InterPro" id="IPR020806">
    <property type="entry name" value="PKS_PP-bd"/>
</dbReference>
<protein>
    <submittedName>
        <fullName evidence="17">Polyketide synthase PksN</fullName>
    </submittedName>
</protein>
<evidence type="ECO:0000313" key="18">
    <source>
        <dbReference type="Proteomes" id="UP000315636"/>
    </source>
</evidence>
<dbReference type="InterPro" id="IPR049552">
    <property type="entry name" value="PKS_DH_N"/>
</dbReference>
<keyword evidence="6" id="KW-0963">Cytoplasm</keyword>
<evidence type="ECO:0000256" key="4">
    <source>
        <dbReference type="ARBA" id="ARBA00004789"/>
    </source>
</evidence>
<dbReference type="PROSITE" id="PS52004">
    <property type="entry name" value="KS3_2"/>
    <property type="match status" value="2"/>
</dbReference>
<evidence type="ECO:0000256" key="13">
    <source>
        <dbReference type="SAM" id="MobiDB-lite"/>
    </source>
</evidence>
<dbReference type="InterPro" id="IPR057326">
    <property type="entry name" value="KR_dom"/>
</dbReference>
<dbReference type="Gene3D" id="1.10.1240.100">
    <property type="match status" value="2"/>
</dbReference>
<proteinExistence type="predicted"/>
<feature type="domain" description="Ketosynthase family 3 (KS3)" evidence="15">
    <location>
        <begin position="400"/>
        <end position="830"/>
    </location>
</feature>
<dbReference type="GO" id="GO:0005886">
    <property type="term" value="C:plasma membrane"/>
    <property type="evidence" value="ECO:0007669"/>
    <property type="project" value="TreeGrafter"/>
</dbReference>
<evidence type="ECO:0000256" key="8">
    <source>
        <dbReference type="ARBA" id="ARBA00022679"/>
    </source>
</evidence>
<dbReference type="InterPro" id="IPR009081">
    <property type="entry name" value="PP-bd_ACP"/>
</dbReference>
<feature type="domain" description="Carrier" evidence="14">
    <location>
        <begin position="2775"/>
        <end position="2852"/>
    </location>
</feature>
<dbReference type="PANTHER" id="PTHR43775:SF37">
    <property type="entry name" value="SI:DKEY-61P9.11"/>
    <property type="match status" value="1"/>
</dbReference>
<evidence type="ECO:0000256" key="10">
    <source>
        <dbReference type="ARBA" id="ARBA00022857"/>
    </source>
</evidence>
<dbReference type="UniPathway" id="UPA01003"/>
<comment type="cofactor">
    <cofactor evidence="1">
        <name>pantetheine 4'-phosphate</name>
        <dbReference type="ChEBI" id="CHEBI:47942"/>
    </cofactor>
</comment>
<feature type="active site" description="Proton acceptor; for dehydratase activity" evidence="12">
    <location>
        <position position="1049"/>
    </location>
</feature>
<feature type="region of interest" description="Disordered" evidence="13">
    <location>
        <begin position="376"/>
        <end position="399"/>
    </location>
</feature>
<organism evidence="17 18">
    <name type="scientific">Melghirimyces algeriensis</name>
    <dbReference type="NCBI Taxonomy" id="910412"/>
    <lineage>
        <taxon>Bacteria</taxon>
        <taxon>Bacillati</taxon>
        <taxon>Bacillota</taxon>
        <taxon>Bacilli</taxon>
        <taxon>Bacillales</taxon>
        <taxon>Thermoactinomycetaceae</taxon>
        <taxon>Melghirimyces</taxon>
    </lineage>
</organism>
<feature type="region of interest" description="C-terminal hotdog fold" evidence="12">
    <location>
        <begin position="1152"/>
        <end position="1295"/>
    </location>
</feature>
<dbReference type="SMART" id="SM00823">
    <property type="entry name" value="PKS_PP"/>
    <property type="match status" value="5"/>
</dbReference>
<dbReference type="FunFam" id="1.10.1200.10:FF:000019">
    <property type="entry name" value="Phenolpthiocerol synthesis type-I polyketide synthase PPSA"/>
    <property type="match status" value="1"/>
</dbReference>
<dbReference type="GO" id="GO:0004312">
    <property type="term" value="F:fatty acid synthase activity"/>
    <property type="evidence" value="ECO:0007669"/>
    <property type="project" value="TreeGrafter"/>
</dbReference>
<dbReference type="Pfam" id="PF22336">
    <property type="entry name" value="RhiE-like_linker"/>
    <property type="match status" value="2"/>
</dbReference>
<dbReference type="SMART" id="SM00826">
    <property type="entry name" value="PKS_DH"/>
    <property type="match status" value="1"/>
</dbReference>
<dbReference type="SMART" id="SM01294">
    <property type="entry name" value="PKS_PP_betabranch"/>
    <property type="match status" value="3"/>
</dbReference>
<dbReference type="Gene3D" id="1.10.1200.10">
    <property type="entry name" value="ACP-like"/>
    <property type="match status" value="4"/>
</dbReference>
<dbReference type="PANTHER" id="PTHR43775">
    <property type="entry name" value="FATTY ACID SYNTHASE"/>
    <property type="match status" value="1"/>
</dbReference>
<keyword evidence="7" id="KW-0597">Phosphoprotein</keyword>
<reference evidence="17 18" key="1">
    <citation type="submission" date="2017-05" db="EMBL/GenBank/DDBJ databases">
        <authorList>
            <person name="Varghese N."/>
            <person name="Submissions S."/>
        </authorList>
    </citation>
    <scope>NUCLEOTIDE SEQUENCE [LARGE SCALE GENOMIC DNA]</scope>
    <source>
        <strain evidence="17 18">DSM 45474</strain>
    </source>
</reference>
<evidence type="ECO:0000256" key="7">
    <source>
        <dbReference type="ARBA" id="ARBA00022553"/>
    </source>
</evidence>
<feature type="domain" description="Carrier" evidence="14">
    <location>
        <begin position="1807"/>
        <end position="1881"/>
    </location>
</feature>
<evidence type="ECO:0000313" key="17">
    <source>
        <dbReference type="EMBL" id="SMO91129.1"/>
    </source>
</evidence>
<dbReference type="InterPro" id="IPR016039">
    <property type="entry name" value="Thiolase-like"/>
</dbReference>
<dbReference type="GO" id="GO:0031177">
    <property type="term" value="F:phosphopantetheine binding"/>
    <property type="evidence" value="ECO:0007669"/>
    <property type="project" value="InterPro"/>
</dbReference>
<evidence type="ECO:0000256" key="1">
    <source>
        <dbReference type="ARBA" id="ARBA00001957"/>
    </source>
</evidence>
<dbReference type="PROSITE" id="PS00012">
    <property type="entry name" value="PHOSPHOPANTETHEINE"/>
    <property type="match status" value="3"/>
</dbReference>
<evidence type="ECO:0000256" key="6">
    <source>
        <dbReference type="ARBA" id="ARBA00022490"/>
    </source>
</evidence>
<dbReference type="SMART" id="SM00822">
    <property type="entry name" value="PKS_KR"/>
    <property type="match status" value="2"/>
</dbReference>
<dbReference type="GO" id="GO:0005737">
    <property type="term" value="C:cytoplasm"/>
    <property type="evidence" value="ECO:0007669"/>
    <property type="project" value="UniProtKB-SubCell"/>
</dbReference>
<keyword evidence="5" id="KW-0596">Phosphopantetheine</keyword>
<feature type="domain" description="Ketosynthase family 3 (KS3)" evidence="15">
    <location>
        <begin position="1925"/>
        <end position="2360"/>
    </location>
</feature>
<dbReference type="CDD" id="cd00833">
    <property type="entry name" value="PKS"/>
    <property type="match status" value="2"/>
</dbReference>
<feature type="compositionally biased region" description="Basic and acidic residues" evidence="13">
    <location>
        <begin position="1893"/>
        <end position="1909"/>
    </location>
</feature>
<dbReference type="PROSITE" id="PS52019">
    <property type="entry name" value="PKS_MFAS_DH"/>
    <property type="match status" value="1"/>
</dbReference>
<name>A0A521F4P6_9BACL</name>
<dbReference type="InterPro" id="IPR054514">
    <property type="entry name" value="RhiE-like_linker"/>
</dbReference>
<evidence type="ECO:0000256" key="5">
    <source>
        <dbReference type="ARBA" id="ARBA00022450"/>
    </source>
</evidence>
<dbReference type="InterPro" id="IPR020841">
    <property type="entry name" value="PKS_Beta-ketoAc_synthase_dom"/>
</dbReference>
<dbReference type="Pfam" id="PF00550">
    <property type="entry name" value="PP-binding"/>
    <property type="match status" value="5"/>
</dbReference>
<dbReference type="InterPro" id="IPR006162">
    <property type="entry name" value="Ppantetheine_attach_site"/>
</dbReference>
<dbReference type="InterPro" id="IPR013968">
    <property type="entry name" value="PKS_KR"/>
</dbReference>
<evidence type="ECO:0000256" key="2">
    <source>
        <dbReference type="ARBA" id="ARBA00003299"/>
    </source>
</evidence>